<protein>
    <submittedName>
        <fullName evidence="10">ABC transporter permease subunit</fullName>
    </submittedName>
</protein>
<feature type="transmembrane region" description="Helical" evidence="8">
    <location>
        <begin position="170"/>
        <end position="188"/>
    </location>
</feature>
<keyword evidence="2 8" id="KW-0813">Transport</keyword>
<keyword evidence="5 8" id="KW-0812">Transmembrane</keyword>
<dbReference type="InterPro" id="IPR000515">
    <property type="entry name" value="MetI-like"/>
</dbReference>
<evidence type="ECO:0000256" key="7">
    <source>
        <dbReference type="ARBA" id="ARBA00023136"/>
    </source>
</evidence>
<dbReference type="KEGG" id="huw:FPZ11_01470"/>
<evidence type="ECO:0000313" key="11">
    <source>
        <dbReference type="Proteomes" id="UP000320216"/>
    </source>
</evidence>
<keyword evidence="6 8" id="KW-1133">Transmembrane helix</keyword>
<keyword evidence="3" id="KW-1003">Cell membrane</keyword>
<dbReference type="GO" id="GO:0005886">
    <property type="term" value="C:plasma membrane"/>
    <property type="evidence" value="ECO:0007669"/>
    <property type="project" value="UniProtKB-SubCell"/>
</dbReference>
<name>A0A5B8M870_9MICO</name>
<proteinExistence type="inferred from homology"/>
<feature type="transmembrane region" description="Helical" evidence="8">
    <location>
        <begin position="208"/>
        <end position="230"/>
    </location>
</feature>
<comment type="subcellular location">
    <subcellularLocation>
        <location evidence="1">Cell inner membrane</location>
        <topology evidence="1">Multi-pass membrane protein</topology>
    </subcellularLocation>
    <subcellularLocation>
        <location evidence="8">Cell membrane</location>
        <topology evidence="8">Multi-pass membrane protein</topology>
    </subcellularLocation>
</comment>
<dbReference type="CDD" id="cd06261">
    <property type="entry name" value="TM_PBP2"/>
    <property type="match status" value="1"/>
</dbReference>
<dbReference type="Pfam" id="PF00528">
    <property type="entry name" value="BPD_transp_1"/>
    <property type="match status" value="1"/>
</dbReference>
<keyword evidence="4" id="KW-0997">Cell inner membrane</keyword>
<gene>
    <name evidence="10" type="ORF">FPZ11_01470</name>
</gene>
<evidence type="ECO:0000256" key="2">
    <source>
        <dbReference type="ARBA" id="ARBA00022448"/>
    </source>
</evidence>
<dbReference type="SUPFAM" id="SSF161098">
    <property type="entry name" value="MetI-like"/>
    <property type="match status" value="1"/>
</dbReference>
<accession>A0A5B8M870</accession>
<dbReference type="OrthoDB" id="5622164at2"/>
<comment type="similarity">
    <text evidence="8">Belongs to the binding-protein-dependent transport system permease family.</text>
</comment>
<feature type="transmembrane region" description="Helical" evidence="8">
    <location>
        <begin position="107"/>
        <end position="128"/>
    </location>
</feature>
<reference evidence="10 11" key="1">
    <citation type="submission" date="2019-07" db="EMBL/GenBank/DDBJ databases">
        <title>Full genome sequence of Humibacter sp. WJ7-1.</title>
        <authorList>
            <person name="Im W.-T."/>
        </authorList>
    </citation>
    <scope>NUCLEOTIDE SEQUENCE [LARGE SCALE GENOMIC DNA]</scope>
    <source>
        <strain evidence="10 11">WJ7-1</strain>
    </source>
</reference>
<feature type="transmembrane region" description="Helical" evidence="8">
    <location>
        <begin position="45"/>
        <end position="66"/>
    </location>
</feature>
<evidence type="ECO:0000256" key="1">
    <source>
        <dbReference type="ARBA" id="ARBA00004429"/>
    </source>
</evidence>
<dbReference type="PANTHER" id="PTHR43357:SF4">
    <property type="entry name" value="INNER MEMBRANE ABC TRANSPORTER PERMEASE PROTEIN YDCV"/>
    <property type="match status" value="1"/>
</dbReference>
<evidence type="ECO:0000259" key="9">
    <source>
        <dbReference type="PROSITE" id="PS50928"/>
    </source>
</evidence>
<evidence type="ECO:0000313" key="10">
    <source>
        <dbReference type="EMBL" id="QDZ16613.1"/>
    </source>
</evidence>
<dbReference type="PANTHER" id="PTHR43357">
    <property type="entry name" value="INNER MEMBRANE ABC TRANSPORTER PERMEASE PROTEIN YDCV"/>
    <property type="match status" value="1"/>
</dbReference>
<dbReference type="PROSITE" id="PS50928">
    <property type="entry name" value="ABC_TM1"/>
    <property type="match status" value="1"/>
</dbReference>
<organism evidence="10 11">
    <name type="scientific">Humibacter ginsenosidimutans</name>
    <dbReference type="NCBI Taxonomy" id="2599293"/>
    <lineage>
        <taxon>Bacteria</taxon>
        <taxon>Bacillati</taxon>
        <taxon>Actinomycetota</taxon>
        <taxon>Actinomycetes</taxon>
        <taxon>Micrococcales</taxon>
        <taxon>Microbacteriaceae</taxon>
        <taxon>Humibacter</taxon>
    </lineage>
</organism>
<evidence type="ECO:0000256" key="8">
    <source>
        <dbReference type="RuleBase" id="RU363032"/>
    </source>
</evidence>
<keyword evidence="11" id="KW-1185">Reference proteome</keyword>
<evidence type="ECO:0000256" key="5">
    <source>
        <dbReference type="ARBA" id="ARBA00022692"/>
    </source>
</evidence>
<keyword evidence="7 8" id="KW-0472">Membrane</keyword>
<dbReference type="Proteomes" id="UP000320216">
    <property type="component" value="Chromosome"/>
</dbReference>
<dbReference type="InterPro" id="IPR035906">
    <property type="entry name" value="MetI-like_sf"/>
</dbReference>
<evidence type="ECO:0000256" key="6">
    <source>
        <dbReference type="ARBA" id="ARBA00022989"/>
    </source>
</evidence>
<dbReference type="AlphaFoldDB" id="A0A5B8M870"/>
<dbReference type="EMBL" id="CP042305">
    <property type="protein sequence ID" value="QDZ16613.1"/>
    <property type="molecule type" value="Genomic_DNA"/>
</dbReference>
<evidence type="ECO:0000256" key="3">
    <source>
        <dbReference type="ARBA" id="ARBA00022475"/>
    </source>
</evidence>
<dbReference type="Gene3D" id="1.10.3720.10">
    <property type="entry name" value="MetI-like"/>
    <property type="match status" value="1"/>
</dbReference>
<sequence>MLLFTFRAPGATGSFSSFTLVHYAAIFDPSQELTYDQLFTGIGNSLLICVITVAVVLLVLLPTMVLVELRYPSMRRAIEFVCLLPITVPTVVLVVGFVPVYQVVAGVFGSVAWTLSFAIGIIVLPYAYRPIQANIAALDLVVLGEAARSLGAGWLSVLGRVILPNLKRGILSACFLTIAVVLGEYTIASFLNQTTFQTALFLLQQTDPYVAAIFAVFALVFAFVLLLVIGRVGSYRRTRRSAS</sequence>
<evidence type="ECO:0000256" key="4">
    <source>
        <dbReference type="ARBA" id="ARBA00022519"/>
    </source>
</evidence>
<feature type="transmembrane region" description="Helical" evidence="8">
    <location>
        <begin position="78"/>
        <end position="101"/>
    </location>
</feature>
<feature type="domain" description="ABC transmembrane type-1" evidence="9">
    <location>
        <begin position="42"/>
        <end position="229"/>
    </location>
</feature>
<dbReference type="GO" id="GO:0055085">
    <property type="term" value="P:transmembrane transport"/>
    <property type="evidence" value="ECO:0007669"/>
    <property type="project" value="InterPro"/>
</dbReference>